<organism evidence="3 4">
    <name type="scientific">Nocardia jiangxiensis</name>
    <dbReference type="NCBI Taxonomy" id="282685"/>
    <lineage>
        <taxon>Bacteria</taxon>
        <taxon>Bacillati</taxon>
        <taxon>Actinomycetota</taxon>
        <taxon>Actinomycetes</taxon>
        <taxon>Mycobacteriales</taxon>
        <taxon>Nocardiaceae</taxon>
        <taxon>Nocardia</taxon>
    </lineage>
</organism>
<protein>
    <submittedName>
        <fullName evidence="3">CaiB/BaiF CoA transferase family protein</fullName>
    </submittedName>
</protein>
<feature type="region of interest" description="Disordered" evidence="2">
    <location>
        <begin position="359"/>
        <end position="382"/>
    </location>
</feature>
<dbReference type="PANTHER" id="PTHR48207">
    <property type="entry name" value="SUCCINATE--HYDROXYMETHYLGLUTARATE COA-TRANSFERASE"/>
    <property type="match status" value="1"/>
</dbReference>
<evidence type="ECO:0000313" key="3">
    <source>
        <dbReference type="EMBL" id="MFF3573886.1"/>
    </source>
</evidence>
<dbReference type="InterPro" id="IPR044855">
    <property type="entry name" value="CoA-Trfase_III_dom3_sf"/>
</dbReference>
<keyword evidence="4" id="KW-1185">Reference proteome</keyword>
<dbReference type="Gene3D" id="3.30.1540.10">
    <property type="entry name" value="formyl-coa transferase, domain 3"/>
    <property type="match status" value="1"/>
</dbReference>
<dbReference type="PANTHER" id="PTHR48207:SF4">
    <property type="entry name" value="BLL6097 PROTEIN"/>
    <property type="match status" value="1"/>
</dbReference>
<dbReference type="Proteomes" id="UP001601992">
    <property type="component" value="Unassembled WGS sequence"/>
</dbReference>
<proteinExistence type="predicted"/>
<dbReference type="InterPro" id="IPR023606">
    <property type="entry name" value="CoA-Trfase_III_dom_1_sf"/>
</dbReference>
<dbReference type="SUPFAM" id="SSF89796">
    <property type="entry name" value="CoA-transferase family III (CaiB/BaiF)"/>
    <property type="match status" value="1"/>
</dbReference>
<dbReference type="Gene3D" id="3.40.50.10540">
    <property type="entry name" value="Crotonobetainyl-coa:carnitine coa-transferase, domain 1"/>
    <property type="match status" value="1"/>
</dbReference>
<reference evidence="3 4" key="1">
    <citation type="submission" date="2024-10" db="EMBL/GenBank/DDBJ databases">
        <title>The Natural Products Discovery Center: Release of the First 8490 Sequenced Strains for Exploring Actinobacteria Biosynthetic Diversity.</title>
        <authorList>
            <person name="Kalkreuter E."/>
            <person name="Kautsar S.A."/>
            <person name="Yang D."/>
            <person name="Bader C.D."/>
            <person name="Teijaro C.N."/>
            <person name="Fluegel L."/>
            <person name="Davis C.M."/>
            <person name="Simpson J.R."/>
            <person name="Lauterbach L."/>
            <person name="Steele A.D."/>
            <person name="Gui C."/>
            <person name="Meng S."/>
            <person name="Li G."/>
            <person name="Viehrig K."/>
            <person name="Ye F."/>
            <person name="Su P."/>
            <person name="Kiefer A.F."/>
            <person name="Nichols A."/>
            <person name="Cepeda A.J."/>
            <person name="Yan W."/>
            <person name="Fan B."/>
            <person name="Jiang Y."/>
            <person name="Adhikari A."/>
            <person name="Zheng C.-J."/>
            <person name="Schuster L."/>
            <person name="Cowan T.M."/>
            <person name="Smanski M.J."/>
            <person name="Chevrette M.G."/>
            <person name="De Carvalho L.P.S."/>
            <person name="Shen B."/>
        </authorList>
    </citation>
    <scope>NUCLEOTIDE SEQUENCE [LARGE SCALE GENOMIC DNA]</scope>
    <source>
        <strain evidence="3 4">NPDC002593</strain>
    </source>
</reference>
<evidence type="ECO:0000313" key="4">
    <source>
        <dbReference type="Proteomes" id="UP001601992"/>
    </source>
</evidence>
<gene>
    <name evidence="3" type="ORF">ACFYXQ_39670</name>
</gene>
<dbReference type="Pfam" id="PF02515">
    <property type="entry name" value="CoA_transf_3"/>
    <property type="match status" value="1"/>
</dbReference>
<dbReference type="InterPro" id="IPR003673">
    <property type="entry name" value="CoA-Trfase_fam_III"/>
</dbReference>
<keyword evidence="1 3" id="KW-0808">Transferase</keyword>
<sequence>MAANENPRLPLDGVRVLDLTGTMSGPYCTMLLAQLGAVVDKIEPPTGDITRSLMSGRHDGMTPIFLGLNVGKRSAVLDLKLDEDRRRLNALLPGYDAVVHNMRPAAAARLGLTEDGLADAGSEALLCEIVGFGPGPYESRPAYDDTTQSLSGMAWVQGRGEVPEYVRAAVADKTAGLYAALGVCAALLGRARGNLTRSVRIPMFETMVAYTMVEQLGGLTFEPAEGPPLYPRTMSPSRRPFRTADGYVGVMLYTDRHWRSFLSWLGRDDLVSDPKYATISGRSVHIDEVYGFLAGVLEGGGTDEWLDVFEKLDVPAGRVQTFDDLIADPHLAATGALPVEDHPTEGAVRRVRSPYLFDGRPAGPLRPAPNLGEHSSDILGTG</sequence>
<evidence type="ECO:0000256" key="2">
    <source>
        <dbReference type="SAM" id="MobiDB-lite"/>
    </source>
</evidence>
<dbReference type="RefSeq" id="WP_083896281.1">
    <property type="nucleotide sequence ID" value="NZ_JBIAQY010000022.1"/>
</dbReference>
<name>A0ABW6SC45_9NOCA</name>
<dbReference type="InterPro" id="IPR050483">
    <property type="entry name" value="CoA-transferase_III_domain"/>
</dbReference>
<dbReference type="GO" id="GO:0016740">
    <property type="term" value="F:transferase activity"/>
    <property type="evidence" value="ECO:0007669"/>
    <property type="project" value="UniProtKB-KW"/>
</dbReference>
<evidence type="ECO:0000256" key="1">
    <source>
        <dbReference type="ARBA" id="ARBA00022679"/>
    </source>
</evidence>
<comment type="caution">
    <text evidence="3">The sequence shown here is derived from an EMBL/GenBank/DDBJ whole genome shotgun (WGS) entry which is preliminary data.</text>
</comment>
<dbReference type="EMBL" id="JBIAQY010000022">
    <property type="protein sequence ID" value="MFF3573886.1"/>
    <property type="molecule type" value="Genomic_DNA"/>
</dbReference>
<accession>A0ABW6SC45</accession>